<organism evidence="5 6">
    <name type="scientific">Alicyclobacillus sacchari</name>
    <dbReference type="NCBI Taxonomy" id="392010"/>
    <lineage>
        <taxon>Bacteria</taxon>
        <taxon>Bacillati</taxon>
        <taxon>Bacillota</taxon>
        <taxon>Bacilli</taxon>
        <taxon>Bacillales</taxon>
        <taxon>Alicyclobacillaceae</taxon>
        <taxon>Alicyclobacillus</taxon>
    </lineage>
</organism>
<keyword evidence="3" id="KW-0067">ATP-binding</keyword>
<dbReference type="InterPro" id="IPR052708">
    <property type="entry name" value="PxpC"/>
</dbReference>
<dbReference type="OrthoDB" id="9782422at2"/>
<dbReference type="Pfam" id="PF02626">
    <property type="entry name" value="CT_A_B"/>
    <property type="match status" value="1"/>
</dbReference>
<dbReference type="GO" id="GO:0005524">
    <property type="term" value="F:ATP binding"/>
    <property type="evidence" value="ECO:0007669"/>
    <property type="project" value="UniProtKB-KW"/>
</dbReference>
<gene>
    <name evidence="5" type="ORF">C7445_103169</name>
</gene>
<sequence length="347" mass="37109">MGFAARTHDDRPLAEAIVEQPGLFSTVQDEGRTGFRRFGVPLGGALDTASAALANALVGNQSEAAVIECTGVGPELYFPECTVVAVCGGEFALFATDGTPLPTARAVWLTAGSRLRIGAASRGYRAYLAVHGGWQTASVLGSRSTLARYGIGKPLAAGDRLLYHPVARDKPETAWREATTGVYVAKWSAGSWEDTRGQAPLEPIWVRAVAGEQASAFTQAAKRAFWHEPFRVDVKSDRMGVRLLGQTVAAPVGEMTSEPVVPGSVQVPPSGQPIVLLRECQTVGGYPKIATVSSVDLDRLAQARPGSVVRFGEVSFRDAVTLYRRHRRMLRAWLGQVRAQAVALITV</sequence>
<dbReference type="PANTHER" id="PTHR43309">
    <property type="entry name" value="5-OXOPROLINASE SUBUNIT C"/>
    <property type="match status" value="1"/>
</dbReference>
<reference evidence="5 6" key="1">
    <citation type="submission" date="2019-03" db="EMBL/GenBank/DDBJ databases">
        <title>Genomic Encyclopedia of Type Strains, Phase IV (KMG-IV): sequencing the most valuable type-strain genomes for metagenomic binning, comparative biology and taxonomic classification.</title>
        <authorList>
            <person name="Goeker M."/>
        </authorList>
    </citation>
    <scope>NUCLEOTIDE SEQUENCE [LARGE SCALE GENOMIC DNA]</scope>
    <source>
        <strain evidence="5 6">DSM 17974</strain>
    </source>
</reference>
<comment type="caution">
    <text evidence="5">The sequence shown here is derived from an EMBL/GenBank/DDBJ whole genome shotgun (WGS) entry which is preliminary data.</text>
</comment>
<keyword evidence="1" id="KW-0547">Nucleotide-binding</keyword>
<evidence type="ECO:0000313" key="6">
    <source>
        <dbReference type="Proteomes" id="UP000294581"/>
    </source>
</evidence>
<keyword evidence="2" id="KW-0378">Hydrolase</keyword>
<dbReference type="Proteomes" id="UP000294581">
    <property type="component" value="Unassembled WGS sequence"/>
</dbReference>
<dbReference type="PANTHER" id="PTHR43309:SF3">
    <property type="entry name" value="5-OXOPROLINASE SUBUNIT C"/>
    <property type="match status" value="1"/>
</dbReference>
<evidence type="ECO:0000256" key="2">
    <source>
        <dbReference type="ARBA" id="ARBA00022801"/>
    </source>
</evidence>
<accession>A0A4R8LRJ5</accession>
<evidence type="ECO:0000256" key="1">
    <source>
        <dbReference type="ARBA" id="ARBA00022741"/>
    </source>
</evidence>
<dbReference type="InterPro" id="IPR029000">
    <property type="entry name" value="Cyclophilin-like_dom_sf"/>
</dbReference>
<dbReference type="AlphaFoldDB" id="A0A4R8LRJ5"/>
<dbReference type="RefSeq" id="WP_134158842.1">
    <property type="nucleotide sequence ID" value="NZ_SORF01000003.1"/>
</dbReference>
<keyword evidence="6" id="KW-1185">Reference proteome</keyword>
<evidence type="ECO:0000313" key="5">
    <source>
        <dbReference type="EMBL" id="TDY50124.1"/>
    </source>
</evidence>
<dbReference type="SMART" id="SM00797">
    <property type="entry name" value="AHS2"/>
    <property type="match status" value="1"/>
</dbReference>
<dbReference type="InterPro" id="IPR003778">
    <property type="entry name" value="CT_A_B"/>
</dbReference>
<evidence type="ECO:0000259" key="4">
    <source>
        <dbReference type="SMART" id="SM00797"/>
    </source>
</evidence>
<evidence type="ECO:0000256" key="3">
    <source>
        <dbReference type="ARBA" id="ARBA00022840"/>
    </source>
</evidence>
<dbReference type="EMBL" id="SORF01000003">
    <property type="protein sequence ID" value="TDY50124.1"/>
    <property type="molecule type" value="Genomic_DNA"/>
</dbReference>
<protein>
    <submittedName>
        <fullName evidence="5">Antagonist of KipI</fullName>
    </submittedName>
</protein>
<dbReference type="GO" id="GO:0016787">
    <property type="term" value="F:hydrolase activity"/>
    <property type="evidence" value="ECO:0007669"/>
    <property type="project" value="UniProtKB-KW"/>
</dbReference>
<proteinExistence type="predicted"/>
<dbReference type="SUPFAM" id="SSF50891">
    <property type="entry name" value="Cyclophilin-like"/>
    <property type="match status" value="1"/>
</dbReference>
<dbReference type="NCBIfam" id="TIGR00724">
    <property type="entry name" value="urea_amlyse_rel"/>
    <property type="match status" value="1"/>
</dbReference>
<feature type="domain" description="Carboxyltransferase" evidence="4">
    <location>
        <begin position="37"/>
        <end position="329"/>
    </location>
</feature>
<name>A0A4R8LRJ5_9BACL</name>
<dbReference type="Gene3D" id="2.40.100.10">
    <property type="entry name" value="Cyclophilin-like"/>
    <property type="match status" value="1"/>
</dbReference>